<dbReference type="EMBL" id="FCOE02000017">
    <property type="protein sequence ID" value="SAK78085.1"/>
    <property type="molecule type" value="Genomic_DNA"/>
</dbReference>
<evidence type="ECO:0000313" key="2">
    <source>
        <dbReference type="EMBL" id="SAK78085.1"/>
    </source>
</evidence>
<keyword evidence="1" id="KW-1133">Transmembrane helix</keyword>
<dbReference type="Proteomes" id="UP000054911">
    <property type="component" value="Unassembled WGS sequence"/>
</dbReference>
<gene>
    <name evidence="2" type="ORF">AWB80_04711</name>
</gene>
<sequence>MIAARLITFLLVVHYAGARLANFLVYRYMTEMPDWMHQTIRVVLDNTGNADIREPDDLSGIALLSTLVACWIAVAIALIVFYKISRQLVHRYARTLR</sequence>
<evidence type="ECO:0000256" key="1">
    <source>
        <dbReference type="SAM" id="Phobius"/>
    </source>
</evidence>
<reference evidence="2" key="1">
    <citation type="submission" date="2016-01" db="EMBL/GenBank/DDBJ databases">
        <authorList>
            <person name="Peeters C."/>
        </authorList>
    </citation>
    <scope>NUCLEOTIDE SEQUENCE [LARGE SCALE GENOMIC DNA]</scope>
    <source>
        <strain evidence="2">LMG 29323</strain>
    </source>
</reference>
<keyword evidence="1" id="KW-0812">Transmembrane</keyword>
<dbReference type="OrthoDB" id="9033538at2"/>
<keyword evidence="1" id="KW-0472">Membrane</keyword>
<proteinExistence type="predicted"/>
<name>A0A158C6W5_9BURK</name>
<protein>
    <submittedName>
        <fullName evidence="2">Uncharacterized protein</fullName>
    </submittedName>
</protein>
<dbReference type="STRING" id="1777141.AWB80_04711"/>
<comment type="caution">
    <text evidence="2">The sequence shown here is derived from an EMBL/GenBank/DDBJ whole genome shotgun (WGS) entry which is preliminary data.</text>
</comment>
<dbReference type="AlphaFoldDB" id="A0A158C6W5"/>
<dbReference type="RefSeq" id="WP_061177098.1">
    <property type="nucleotide sequence ID" value="NZ_FCOE02000017.1"/>
</dbReference>
<keyword evidence="3" id="KW-1185">Reference proteome</keyword>
<organism evidence="2 3">
    <name type="scientific">Caballeronia pedi</name>
    <dbReference type="NCBI Taxonomy" id="1777141"/>
    <lineage>
        <taxon>Bacteria</taxon>
        <taxon>Pseudomonadati</taxon>
        <taxon>Pseudomonadota</taxon>
        <taxon>Betaproteobacteria</taxon>
        <taxon>Burkholderiales</taxon>
        <taxon>Burkholderiaceae</taxon>
        <taxon>Caballeronia</taxon>
    </lineage>
</organism>
<feature type="transmembrane region" description="Helical" evidence="1">
    <location>
        <begin position="61"/>
        <end position="82"/>
    </location>
</feature>
<evidence type="ECO:0000313" key="3">
    <source>
        <dbReference type="Proteomes" id="UP000054911"/>
    </source>
</evidence>
<accession>A0A158C6W5</accession>